<accession>A0A1T4P273</accession>
<dbReference type="InterPro" id="IPR036388">
    <property type="entry name" value="WH-like_DNA-bd_sf"/>
</dbReference>
<dbReference type="InterPro" id="IPR053926">
    <property type="entry name" value="RecX_HTH_1st"/>
</dbReference>
<evidence type="ECO:0000256" key="1">
    <source>
        <dbReference type="ARBA" id="ARBA00004496"/>
    </source>
</evidence>
<feature type="domain" description="RecX third three-helical" evidence="6">
    <location>
        <begin position="223"/>
        <end position="268"/>
    </location>
</feature>
<dbReference type="Pfam" id="PF21982">
    <property type="entry name" value="RecX_HTH1"/>
    <property type="match status" value="1"/>
</dbReference>
<evidence type="ECO:0000259" key="6">
    <source>
        <dbReference type="Pfam" id="PF21981"/>
    </source>
</evidence>
<comment type="similarity">
    <text evidence="2 5">Belongs to the RecX family.</text>
</comment>
<feature type="domain" description="RecX third three-helical" evidence="6">
    <location>
        <begin position="155"/>
        <end position="202"/>
    </location>
</feature>
<protein>
    <recommendedName>
        <fullName evidence="3 5">Regulatory protein RecX</fullName>
    </recommendedName>
</protein>
<evidence type="ECO:0000256" key="2">
    <source>
        <dbReference type="ARBA" id="ARBA00009695"/>
    </source>
</evidence>
<dbReference type="HAMAP" id="MF_01114">
    <property type="entry name" value="RecX"/>
    <property type="match status" value="1"/>
</dbReference>
<gene>
    <name evidence="5" type="primary">recX</name>
    <name evidence="8" type="ORF">SAMN02745973_01897</name>
</gene>
<name>A0A1T4P273_9FIRM</name>
<keyword evidence="9" id="KW-1185">Reference proteome</keyword>
<dbReference type="EMBL" id="FUWV01000014">
    <property type="protein sequence ID" value="SJZ85559.1"/>
    <property type="molecule type" value="Genomic_DNA"/>
</dbReference>
<dbReference type="Gene3D" id="1.10.10.10">
    <property type="entry name" value="Winged helix-like DNA-binding domain superfamily/Winged helix DNA-binding domain"/>
    <property type="match status" value="3"/>
</dbReference>
<dbReference type="RefSeq" id="WP_087679258.1">
    <property type="nucleotide sequence ID" value="NZ_FUWV01000014.1"/>
</dbReference>
<evidence type="ECO:0000313" key="9">
    <source>
        <dbReference type="Proteomes" id="UP000196365"/>
    </source>
</evidence>
<dbReference type="AlphaFoldDB" id="A0A1T4P273"/>
<evidence type="ECO:0000256" key="4">
    <source>
        <dbReference type="ARBA" id="ARBA00022490"/>
    </source>
</evidence>
<feature type="domain" description="RecX first three-helical" evidence="7">
    <location>
        <begin position="62"/>
        <end position="101"/>
    </location>
</feature>
<evidence type="ECO:0000256" key="3">
    <source>
        <dbReference type="ARBA" id="ARBA00018111"/>
    </source>
</evidence>
<dbReference type="PANTHER" id="PTHR33602">
    <property type="entry name" value="REGULATORY PROTEIN RECX FAMILY PROTEIN"/>
    <property type="match status" value="1"/>
</dbReference>
<reference evidence="8 9" key="1">
    <citation type="submission" date="2017-02" db="EMBL/GenBank/DDBJ databases">
        <authorList>
            <person name="Peterson S.W."/>
        </authorList>
    </citation>
    <scope>NUCLEOTIDE SEQUENCE [LARGE SCALE GENOMIC DNA]</scope>
    <source>
        <strain evidence="8 9">DSM 15102</strain>
    </source>
</reference>
<evidence type="ECO:0000313" key="8">
    <source>
        <dbReference type="EMBL" id="SJZ85559.1"/>
    </source>
</evidence>
<dbReference type="GO" id="GO:0006282">
    <property type="term" value="P:regulation of DNA repair"/>
    <property type="evidence" value="ECO:0007669"/>
    <property type="project" value="UniProtKB-UniRule"/>
</dbReference>
<comment type="function">
    <text evidence="5">Modulates RecA activity.</text>
</comment>
<dbReference type="InterPro" id="IPR053925">
    <property type="entry name" value="RecX_HTH_3rd"/>
</dbReference>
<dbReference type="InterPro" id="IPR003783">
    <property type="entry name" value="Regulatory_RecX"/>
</dbReference>
<sequence>MPVVTKMIKQKKNKEYYNIYIDGEYSFSMHEELVILYEMKKGKYLDIEKMGEIIYEDNKKRAFNRALHYLSYRRRTQWEIEEYLKKKGFNEKIVELTIEKLKYYNLIDDEDYIKSYIAQKKSGNPIGRKKLLFDLEKKGIDNCLFDQIDQYYTQEEEYEQAKKLALKYNKKYEKISSKERIYKIGQAGQRRGFSWEIMKNVIQEIVEKDQEEEKQYQQQVDKQKALEWGEKYKKRYKKQGLVGLKLKQKITQILRIRGYPWEVIEKVLTTILDEEK</sequence>
<dbReference type="GO" id="GO:0005737">
    <property type="term" value="C:cytoplasm"/>
    <property type="evidence" value="ECO:0007669"/>
    <property type="project" value="UniProtKB-SubCell"/>
</dbReference>
<dbReference type="Pfam" id="PF21981">
    <property type="entry name" value="RecX_HTH3"/>
    <property type="match status" value="2"/>
</dbReference>
<dbReference type="OrthoDB" id="9804967at2"/>
<comment type="subcellular location">
    <subcellularLocation>
        <location evidence="1 5">Cytoplasm</location>
    </subcellularLocation>
</comment>
<evidence type="ECO:0000256" key="5">
    <source>
        <dbReference type="HAMAP-Rule" id="MF_01114"/>
    </source>
</evidence>
<evidence type="ECO:0000259" key="7">
    <source>
        <dbReference type="Pfam" id="PF21982"/>
    </source>
</evidence>
<organism evidence="8 9">
    <name type="scientific">Garciella nitratireducens DSM 15102</name>
    <dbReference type="NCBI Taxonomy" id="1121911"/>
    <lineage>
        <taxon>Bacteria</taxon>
        <taxon>Bacillati</taxon>
        <taxon>Bacillota</taxon>
        <taxon>Clostridia</taxon>
        <taxon>Eubacteriales</taxon>
        <taxon>Eubacteriaceae</taxon>
        <taxon>Garciella</taxon>
    </lineage>
</organism>
<keyword evidence="4 5" id="KW-0963">Cytoplasm</keyword>
<proteinExistence type="inferred from homology"/>
<dbReference type="Proteomes" id="UP000196365">
    <property type="component" value="Unassembled WGS sequence"/>
</dbReference>
<dbReference type="PANTHER" id="PTHR33602:SF1">
    <property type="entry name" value="REGULATORY PROTEIN RECX FAMILY PROTEIN"/>
    <property type="match status" value="1"/>
</dbReference>